<feature type="region of interest" description="Disordered" evidence="1">
    <location>
        <begin position="130"/>
        <end position="155"/>
    </location>
</feature>
<gene>
    <name evidence="2" type="ORF">N7532_000420</name>
</gene>
<comment type="caution">
    <text evidence="2">The sequence shown here is derived from an EMBL/GenBank/DDBJ whole genome shotgun (WGS) entry which is preliminary data.</text>
</comment>
<dbReference type="Proteomes" id="UP001149074">
    <property type="component" value="Unassembled WGS sequence"/>
</dbReference>
<evidence type="ECO:0000313" key="3">
    <source>
        <dbReference type="Proteomes" id="UP001149074"/>
    </source>
</evidence>
<name>A0A9W9G585_9EURO</name>
<proteinExistence type="predicted"/>
<evidence type="ECO:0000313" key="2">
    <source>
        <dbReference type="EMBL" id="KAJ5112375.1"/>
    </source>
</evidence>
<keyword evidence="3" id="KW-1185">Reference proteome</keyword>
<protein>
    <submittedName>
        <fullName evidence="2">Uncharacterized protein</fullName>
    </submittedName>
</protein>
<reference evidence="2" key="2">
    <citation type="journal article" date="2023" name="IMA Fungus">
        <title>Comparative genomic study of the Penicillium genus elucidates a diverse pangenome and 15 lateral gene transfer events.</title>
        <authorList>
            <person name="Petersen C."/>
            <person name="Sorensen T."/>
            <person name="Nielsen M.R."/>
            <person name="Sondergaard T.E."/>
            <person name="Sorensen J.L."/>
            <person name="Fitzpatrick D.A."/>
            <person name="Frisvad J.C."/>
            <person name="Nielsen K.L."/>
        </authorList>
    </citation>
    <scope>NUCLEOTIDE SEQUENCE</scope>
    <source>
        <strain evidence="2">IBT 30761</strain>
    </source>
</reference>
<dbReference type="GeneID" id="81351903"/>
<dbReference type="AlphaFoldDB" id="A0A9W9G585"/>
<dbReference type="OrthoDB" id="4368754at2759"/>
<dbReference type="EMBL" id="JAPQKI010000001">
    <property type="protein sequence ID" value="KAJ5112375.1"/>
    <property type="molecule type" value="Genomic_DNA"/>
</dbReference>
<sequence length="155" mass="18622">MQEIVWDRRVEARAAELVLQILEQESYIHFRELDDEDLWSAKHSVERRETEVQFENLVETRDNVWNSLLILCSSTNLDRLNLPYFDTQEKQNALIEAITDESINRSFLLRFIRYKWRKFLDIERPWLPTLDSPEQTQEHSRSSSPSPEYEYTNGN</sequence>
<accession>A0A9W9G585</accession>
<evidence type="ECO:0000256" key="1">
    <source>
        <dbReference type="SAM" id="MobiDB-lite"/>
    </source>
</evidence>
<organism evidence="2 3">
    <name type="scientific">Penicillium argentinense</name>
    <dbReference type="NCBI Taxonomy" id="1131581"/>
    <lineage>
        <taxon>Eukaryota</taxon>
        <taxon>Fungi</taxon>
        <taxon>Dikarya</taxon>
        <taxon>Ascomycota</taxon>
        <taxon>Pezizomycotina</taxon>
        <taxon>Eurotiomycetes</taxon>
        <taxon>Eurotiomycetidae</taxon>
        <taxon>Eurotiales</taxon>
        <taxon>Aspergillaceae</taxon>
        <taxon>Penicillium</taxon>
    </lineage>
</organism>
<feature type="compositionally biased region" description="Low complexity" evidence="1">
    <location>
        <begin position="142"/>
        <end position="155"/>
    </location>
</feature>
<dbReference type="RefSeq" id="XP_056480148.1">
    <property type="nucleotide sequence ID" value="XM_056612924.1"/>
</dbReference>
<reference evidence="2" key="1">
    <citation type="submission" date="2022-11" db="EMBL/GenBank/DDBJ databases">
        <authorList>
            <person name="Petersen C."/>
        </authorList>
    </citation>
    <scope>NUCLEOTIDE SEQUENCE</scope>
    <source>
        <strain evidence="2">IBT 30761</strain>
    </source>
</reference>